<dbReference type="EMBL" id="CP150096">
    <property type="protein sequence ID" value="WZN48558.1"/>
    <property type="molecule type" value="Genomic_DNA"/>
</dbReference>
<accession>A0ABZ2ZAI6</accession>
<dbReference type="InterPro" id="IPR000944">
    <property type="entry name" value="Tscrpt_reg_Rrf2"/>
</dbReference>
<organism evidence="1 2">
    <name type="scientific">Chitinophaga caseinilytica</name>
    <dbReference type="NCBI Taxonomy" id="2267521"/>
    <lineage>
        <taxon>Bacteria</taxon>
        <taxon>Pseudomonadati</taxon>
        <taxon>Bacteroidota</taxon>
        <taxon>Chitinophagia</taxon>
        <taxon>Chitinophagales</taxon>
        <taxon>Chitinophagaceae</taxon>
        <taxon>Chitinophaga</taxon>
    </lineage>
</organism>
<dbReference type="InterPro" id="IPR036390">
    <property type="entry name" value="WH_DNA-bd_sf"/>
</dbReference>
<proteinExistence type="predicted"/>
<name>A0ABZ2ZAI6_9BACT</name>
<dbReference type="Proteomes" id="UP001449657">
    <property type="component" value="Chromosome"/>
</dbReference>
<dbReference type="RefSeq" id="WP_341843148.1">
    <property type="nucleotide sequence ID" value="NZ_CP149792.1"/>
</dbReference>
<gene>
    <name evidence="1" type="ORF">WJU22_10275</name>
</gene>
<reference evidence="1 2" key="1">
    <citation type="submission" date="2024-03" db="EMBL/GenBank/DDBJ databases">
        <title>Chitinophaga caseinilytica sp. nov., a casein hydrolysing bacterium isolated from forest soil.</title>
        <authorList>
            <person name="Lee D.S."/>
            <person name="Han D.M."/>
            <person name="Baek J.H."/>
            <person name="Choi D.G."/>
            <person name="Jeon J.H."/>
            <person name="Jeon C.O."/>
        </authorList>
    </citation>
    <scope>NUCLEOTIDE SEQUENCE [LARGE SCALE GENOMIC DNA]</scope>
    <source>
        <strain evidence="1 2">KACC 19118</strain>
    </source>
</reference>
<sequence length="151" mass="16594">MLSKSAEYALRATIYIALKGSEDNKLGIDEIATAIDSPQYFTAKILQLLTKNNRVVSSVRGPNGGFYLSDAARKLPVRAVLEAVGEDGIITKCVLGLKECSESRPCPMHDQYRAIKAQLRQMFEKTTIQALAEESAKGKIVINNRPPKKKA</sequence>
<dbReference type="PROSITE" id="PS51197">
    <property type="entry name" value="HTH_RRF2_2"/>
    <property type="match status" value="1"/>
</dbReference>
<dbReference type="SUPFAM" id="SSF46785">
    <property type="entry name" value="Winged helix' DNA-binding domain"/>
    <property type="match status" value="1"/>
</dbReference>
<dbReference type="Pfam" id="PF02082">
    <property type="entry name" value="Rrf2"/>
    <property type="match status" value="1"/>
</dbReference>
<evidence type="ECO:0000313" key="1">
    <source>
        <dbReference type="EMBL" id="WZN48558.1"/>
    </source>
</evidence>
<dbReference type="NCBIfam" id="TIGR00738">
    <property type="entry name" value="rrf2_super"/>
    <property type="match status" value="1"/>
</dbReference>
<protein>
    <submittedName>
        <fullName evidence="1">Rrf2 family transcriptional regulator</fullName>
    </submittedName>
</protein>
<evidence type="ECO:0000313" key="2">
    <source>
        <dbReference type="Proteomes" id="UP001449657"/>
    </source>
</evidence>
<dbReference type="PANTHER" id="PTHR33221:SF14">
    <property type="entry name" value="HTH-TYPE TRANSCRIPTIONAL REGULATOR AQ_268-RELATED"/>
    <property type="match status" value="1"/>
</dbReference>
<dbReference type="Gene3D" id="1.10.10.10">
    <property type="entry name" value="Winged helix-like DNA-binding domain superfamily/Winged helix DNA-binding domain"/>
    <property type="match status" value="1"/>
</dbReference>
<dbReference type="PANTHER" id="PTHR33221">
    <property type="entry name" value="WINGED HELIX-TURN-HELIX TRANSCRIPTIONAL REGULATOR, RRF2 FAMILY"/>
    <property type="match status" value="1"/>
</dbReference>
<keyword evidence="2" id="KW-1185">Reference proteome</keyword>
<dbReference type="InterPro" id="IPR036388">
    <property type="entry name" value="WH-like_DNA-bd_sf"/>
</dbReference>